<accession>A0AAX6MGL0</accession>
<gene>
    <name evidence="2" type="ORF">Daesc_007843</name>
</gene>
<dbReference type="Proteomes" id="UP001369815">
    <property type="component" value="Unassembled WGS sequence"/>
</dbReference>
<feature type="region of interest" description="Disordered" evidence="1">
    <location>
        <begin position="1"/>
        <end position="41"/>
    </location>
</feature>
<comment type="caution">
    <text evidence="2">The sequence shown here is derived from an EMBL/GenBank/DDBJ whole genome shotgun (WGS) entry which is preliminary data.</text>
</comment>
<sequence length="120" mass="13089">MAQGAVKPKKTTTVSSGRKAKPQPPKTKKGARVTKAKSTSAADKLQKRLAAGLVAKTEKLLGERAGHLELIGKGRVKDKDKAKEEGKTKGGISRLRCFIYDILDSVEYYGELHRYYGDGE</sequence>
<keyword evidence="3" id="KW-1185">Reference proteome</keyword>
<proteinExistence type="predicted"/>
<reference evidence="2 3" key="1">
    <citation type="journal article" date="2024" name="Front Chem Biol">
        <title>Unveiling the potential of Daldinia eschscholtzii MFLUCC 19-0629 through bioactivity and bioinformatics studies for enhanced sustainable agriculture production.</title>
        <authorList>
            <person name="Brooks S."/>
            <person name="Weaver J.A."/>
            <person name="Klomchit A."/>
            <person name="Alharthi S.A."/>
            <person name="Onlamun T."/>
            <person name="Nurani R."/>
            <person name="Vong T.K."/>
            <person name="Alberti F."/>
            <person name="Greco C."/>
        </authorList>
    </citation>
    <scope>NUCLEOTIDE SEQUENCE [LARGE SCALE GENOMIC DNA]</scope>
    <source>
        <strain evidence="2">MFLUCC 19-0629</strain>
    </source>
</reference>
<feature type="compositionally biased region" description="Basic residues" evidence="1">
    <location>
        <begin position="18"/>
        <end position="35"/>
    </location>
</feature>
<name>A0AAX6MGL0_9PEZI</name>
<evidence type="ECO:0000256" key="1">
    <source>
        <dbReference type="SAM" id="MobiDB-lite"/>
    </source>
</evidence>
<organism evidence="2 3">
    <name type="scientific">Daldinia eschscholtzii</name>
    <dbReference type="NCBI Taxonomy" id="292717"/>
    <lineage>
        <taxon>Eukaryota</taxon>
        <taxon>Fungi</taxon>
        <taxon>Dikarya</taxon>
        <taxon>Ascomycota</taxon>
        <taxon>Pezizomycotina</taxon>
        <taxon>Sordariomycetes</taxon>
        <taxon>Xylariomycetidae</taxon>
        <taxon>Xylariales</taxon>
        <taxon>Hypoxylaceae</taxon>
        <taxon>Daldinia</taxon>
    </lineage>
</organism>
<evidence type="ECO:0000313" key="3">
    <source>
        <dbReference type="Proteomes" id="UP001369815"/>
    </source>
</evidence>
<dbReference type="InterPro" id="IPR019034">
    <property type="entry name" value="UPF0390"/>
</dbReference>
<protein>
    <submittedName>
        <fullName evidence="2">Uncharacterized protein</fullName>
    </submittedName>
</protein>
<dbReference type="EMBL" id="JBANMG010000007">
    <property type="protein sequence ID" value="KAK6951311.1"/>
    <property type="molecule type" value="Genomic_DNA"/>
</dbReference>
<evidence type="ECO:0000313" key="2">
    <source>
        <dbReference type="EMBL" id="KAK6951311.1"/>
    </source>
</evidence>
<dbReference type="AlphaFoldDB" id="A0AAX6MGL0"/>
<dbReference type="Pfam" id="PF09495">
    <property type="entry name" value="DUF2462"/>
    <property type="match status" value="1"/>
</dbReference>